<evidence type="ECO:0000313" key="2">
    <source>
        <dbReference type="Proteomes" id="UP000195437"/>
    </source>
</evidence>
<dbReference type="Gene3D" id="3.40.630.30">
    <property type="match status" value="1"/>
</dbReference>
<accession>A0A1Y0II28</accession>
<dbReference type="Proteomes" id="UP000195437">
    <property type="component" value="Chromosome"/>
</dbReference>
<name>A0A1Y0II28_9BACL</name>
<gene>
    <name evidence="1" type="ORF">CBW65_01900</name>
</gene>
<dbReference type="OrthoDB" id="342444at2"/>
<organism evidence="1 2">
    <name type="scientific">Tumebacillus avium</name>
    <dbReference type="NCBI Taxonomy" id="1903704"/>
    <lineage>
        <taxon>Bacteria</taxon>
        <taxon>Bacillati</taxon>
        <taxon>Bacillota</taxon>
        <taxon>Bacilli</taxon>
        <taxon>Bacillales</taxon>
        <taxon>Alicyclobacillaceae</taxon>
        <taxon>Tumebacillus</taxon>
    </lineage>
</organism>
<dbReference type="AlphaFoldDB" id="A0A1Y0II28"/>
<protein>
    <recommendedName>
        <fullName evidence="3">N-acetyltransferase domain-containing protein</fullName>
    </recommendedName>
</protein>
<evidence type="ECO:0000313" key="1">
    <source>
        <dbReference type="EMBL" id="ARU59950.1"/>
    </source>
</evidence>
<keyword evidence="2" id="KW-1185">Reference proteome</keyword>
<proteinExistence type="predicted"/>
<dbReference type="InterPro" id="IPR016181">
    <property type="entry name" value="Acyl_CoA_acyltransferase"/>
</dbReference>
<dbReference type="SUPFAM" id="SSF55729">
    <property type="entry name" value="Acyl-CoA N-acyltransferases (Nat)"/>
    <property type="match status" value="1"/>
</dbReference>
<dbReference type="RefSeq" id="WP_087455339.1">
    <property type="nucleotide sequence ID" value="NZ_CP021434.1"/>
</dbReference>
<sequence>MNYKVVSNVPHNIKLQGSIKEGIWPEFMFHDPLANANWLPMFEHYPEYQLTLMQGEEVIGFANAMSCVWEGDFDQLPDQGWDWALTQGIADADKKDSHSLLLGLQISVNPQHLSKGISYLILQEMINLAKQKNLTHIAIPVRPNLKTKYPLTPIDQYVEWKREDGLPLDPWLRVHVRSGGKIIKTCHQAMHVPGTIAEWEEWTGMKFPASGDYIIDGALSPVNMNVEEDRGLYVEPNVWVLYEV</sequence>
<dbReference type="KEGG" id="tum:CBW65_01900"/>
<reference evidence="2" key="1">
    <citation type="submission" date="2017-05" db="EMBL/GenBank/DDBJ databases">
        <authorList>
            <person name="Sung H."/>
        </authorList>
    </citation>
    <scope>NUCLEOTIDE SEQUENCE [LARGE SCALE GENOMIC DNA]</scope>
    <source>
        <strain evidence="2">AR23208</strain>
    </source>
</reference>
<dbReference type="EMBL" id="CP021434">
    <property type="protein sequence ID" value="ARU59950.1"/>
    <property type="molecule type" value="Genomic_DNA"/>
</dbReference>
<evidence type="ECO:0008006" key="3">
    <source>
        <dbReference type="Google" id="ProtNLM"/>
    </source>
</evidence>